<dbReference type="RefSeq" id="WP_074844508.1">
    <property type="nucleotide sequence ID" value="NZ_FOOE01000003.1"/>
</dbReference>
<name>A0A1I2JQZ4_9CLOT</name>
<reference evidence="1 2" key="1">
    <citation type="submission" date="2016-10" db="EMBL/GenBank/DDBJ databases">
        <authorList>
            <person name="de Groot N.N."/>
        </authorList>
    </citation>
    <scope>NUCLEOTIDE SEQUENCE [LARGE SCALE GENOMIC DNA]</scope>
    <source>
        <strain evidence="1 2">NLAE-zl-G419</strain>
    </source>
</reference>
<evidence type="ECO:0000313" key="2">
    <source>
        <dbReference type="Proteomes" id="UP000182135"/>
    </source>
</evidence>
<keyword evidence="2" id="KW-1185">Reference proteome</keyword>
<dbReference type="STRING" id="1529.SAMN04487885_10324"/>
<dbReference type="Proteomes" id="UP000182135">
    <property type="component" value="Unassembled WGS sequence"/>
</dbReference>
<organism evidence="1 2">
    <name type="scientific">Clostridium cadaveris</name>
    <dbReference type="NCBI Taxonomy" id="1529"/>
    <lineage>
        <taxon>Bacteria</taxon>
        <taxon>Bacillati</taxon>
        <taxon>Bacillota</taxon>
        <taxon>Clostridia</taxon>
        <taxon>Eubacteriales</taxon>
        <taxon>Clostridiaceae</taxon>
        <taxon>Clostridium</taxon>
    </lineage>
</organism>
<dbReference type="EMBL" id="FOOE01000003">
    <property type="protein sequence ID" value="SFF57222.1"/>
    <property type="molecule type" value="Genomic_DNA"/>
</dbReference>
<proteinExistence type="predicted"/>
<evidence type="ECO:0000313" key="1">
    <source>
        <dbReference type="EMBL" id="SFF57222.1"/>
    </source>
</evidence>
<sequence length="283" mass="34190">MSKDKDKSISIISKRKLDLRIKKIPKKVAINFIRTYHYSKVIPRLCRYFLGVYEEDILLGVIELGWGTQPLQTIRKIFPCNELFTENYLEIGKICFLPEMNYNQYFGSRTLSLLIRWLRKNTGYLFLYTLADGIEGKCGYVYQASNFYYCGYFKTSVYRDKETGEKIHPRSARKLLEENAHYDGVKKRYWLTHCFCEYKGIEKINGLMFRYIYPLTKEADVILKYYKNYVRHSYPKDKNLLFERRIDNRKYEKITQPKFNRNVDRYNSQDFNKYMERIKNEIL</sequence>
<dbReference type="Pfam" id="PF25680">
    <property type="entry name" value="Mom"/>
    <property type="match status" value="1"/>
</dbReference>
<dbReference type="InterPro" id="IPR057895">
    <property type="entry name" value="Mom"/>
</dbReference>
<dbReference type="eggNOG" id="ENOG502Z8QD">
    <property type="taxonomic scope" value="Bacteria"/>
</dbReference>
<dbReference type="OrthoDB" id="2176957at2"/>
<dbReference type="AlphaFoldDB" id="A0A1I2JQZ4"/>
<gene>
    <name evidence="1" type="ORF">SAMN04487885_10324</name>
</gene>
<accession>A0A1I2JQZ4</accession>
<protein>
    <submittedName>
        <fullName evidence="1">Uncharacterized protein</fullName>
    </submittedName>
</protein>